<dbReference type="EMBL" id="CALLCH030000013">
    <property type="protein sequence ID" value="CAI4215906.1"/>
    <property type="molecule type" value="Genomic_DNA"/>
</dbReference>
<evidence type="ECO:0008006" key="3">
    <source>
        <dbReference type="Google" id="ProtNLM"/>
    </source>
</evidence>
<proteinExistence type="predicted"/>
<accession>A0A9P1MBT3</accession>
<dbReference type="PANTHER" id="PTHR31630:SF6">
    <property type="entry name" value="PHYTANOYL-COA DIOXYGENASE-RELATED"/>
    <property type="match status" value="1"/>
</dbReference>
<dbReference type="Gene3D" id="2.60.120.620">
    <property type="entry name" value="q2cbj1_9rhob like domain"/>
    <property type="match status" value="1"/>
</dbReference>
<sequence length="329" mass="38409">MSTTTTTEIKSAEDSTFTFATQFEAKDLVEFDPNRVYGDWRDEFHKTGCVLIKNVITPERAQYYVDKQVEWLKKFNLGFDEKNPDTWTSEHLPVNFKGGMYYMYGATHEKYVWEARTEPGVVDIFEKLWETNELICSFDGQNISMPNRKDLTWSPWPHCDQNPARKRMQAVQGLLNFAPNGPKDGGLMLMRGSSKLFDEFFAQKRDKKDVKWFEDRGCEMYKVNMDPGDFVLWDSRTMHYACLPEGEQIRHLQYICMTPRKFATDEALEAKKNCFENYLGTTHWPHCNIRPSAEKPMRDGKLCPAYRTEPFEKPEITDKVLQLAGVKGY</sequence>
<reference evidence="1" key="1">
    <citation type="submission" date="2022-11" db="EMBL/GenBank/DDBJ databases">
        <authorList>
            <person name="Scott C."/>
            <person name="Bruce N."/>
        </authorList>
    </citation>
    <scope>NUCLEOTIDE SEQUENCE</scope>
</reference>
<dbReference type="OrthoDB" id="445007at2759"/>
<dbReference type="Pfam" id="PF05721">
    <property type="entry name" value="PhyH"/>
    <property type="match status" value="1"/>
</dbReference>
<dbReference type="SUPFAM" id="SSF51197">
    <property type="entry name" value="Clavaminate synthase-like"/>
    <property type="match status" value="1"/>
</dbReference>
<dbReference type="AlphaFoldDB" id="A0A9P1MBT3"/>
<dbReference type="Proteomes" id="UP000838763">
    <property type="component" value="Unassembled WGS sequence"/>
</dbReference>
<comment type="caution">
    <text evidence="1">The sequence shown here is derived from an EMBL/GenBank/DDBJ whole genome shotgun (WGS) entry which is preliminary data.</text>
</comment>
<dbReference type="InterPro" id="IPR008775">
    <property type="entry name" value="Phytyl_CoA_dOase-like"/>
</dbReference>
<gene>
    <name evidence="1" type="ORF">PPNO1_LOCUS5580</name>
</gene>
<evidence type="ECO:0000313" key="1">
    <source>
        <dbReference type="EMBL" id="CAI4215906.1"/>
    </source>
</evidence>
<name>A0A9P1MBT3_9PEZI</name>
<organism evidence="1 2">
    <name type="scientific">Parascedosporium putredinis</name>
    <dbReference type="NCBI Taxonomy" id="1442378"/>
    <lineage>
        <taxon>Eukaryota</taxon>
        <taxon>Fungi</taxon>
        <taxon>Dikarya</taxon>
        <taxon>Ascomycota</taxon>
        <taxon>Pezizomycotina</taxon>
        <taxon>Sordariomycetes</taxon>
        <taxon>Hypocreomycetidae</taxon>
        <taxon>Microascales</taxon>
        <taxon>Microascaceae</taxon>
        <taxon>Parascedosporium</taxon>
    </lineage>
</organism>
<dbReference type="PANTHER" id="PTHR31630">
    <property type="entry name" value="PHYTANOYL-COA DIOXYGENASE-RELATED-RELATED"/>
    <property type="match status" value="1"/>
</dbReference>
<keyword evidence="2" id="KW-1185">Reference proteome</keyword>
<protein>
    <recommendedName>
        <fullName evidence="3">Phytanoyl-CoA dioxygenase</fullName>
    </recommendedName>
</protein>
<evidence type="ECO:0000313" key="2">
    <source>
        <dbReference type="Proteomes" id="UP000838763"/>
    </source>
</evidence>